<keyword evidence="1" id="KW-1185">Reference proteome</keyword>
<dbReference type="SUPFAM" id="SSF54001">
    <property type="entry name" value="Cysteine proteinases"/>
    <property type="match status" value="1"/>
</dbReference>
<proteinExistence type="predicted"/>
<dbReference type="WBParaSite" id="PDA_v2.g17080.t1">
    <property type="protein sequence ID" value="PDA_v2.g17080.t1"/>
    <property type="gene ID" value="PDA_v2.g17080"/>
</dbReference>
<dbReference type="AlphaFoldDB" id="A0A914PQH4"/>
<evidence type="ECO:0000313" key="2">
    <source>
        <dbReference type="WBParaSite" id="PDA_v2.g17080.t1"/>
    </source>
</evidence>
<name>A0A914PQH4_9BILA</name>
<sequence>MTSLLPGYKTKHLDQALKLLTQKNNNANRVKIVEPMFTYELMHDRENINNCMLTAYPDVTGGIRIIITPIPLQSPTEPLKGHTVLGVFDIQNTVCYFLDSLMIHLPSSVPVFGQYKQKFERDYLPAGRTFEMTSTKINKQPATDTLCTVYAFTNCEAIFLHGKPKYLVPFEILKEDERLRDILANVANDSYNWSPTEQEKFKTKYQTFNPFQKAFYSLKYKTFFKHFFVCIYIL</sequence>
<accession>A0A914PQH4</accession>
<dbReference type="InterPro" id="IPR038765">
    <property type="entry name" value="Papain-like_cys_pep_sf"/>
</dbReference>
<evidence type="ECO:0000313" key="1">
    <source>
        <dbReference type="Proteomes" id="UP000887578"/>
    </source>
</evidence>
<organism evidence="1 2">
    <name type="scientific">Panagrolaimus davidi</name>
    <dbReference type="NCBI Taxonomy" id="227884"/>
    <lineage>
        <taxon>Eukaryota</taxon>
        <taxon>Metazoa</taxon>
        <taxon>Ecdysozoa</taxon>
        <taxon>Nematoda</taxon>
        <taxon>Chromadorea</taxon>
        <taxon>Rhabditida</taxon>
        <taxon>Tylenchina</taxon>
        <taxon>Panagrolaimomorpha</taxon>
        <taxon>Panagrolaimoidea</taxon>
        <taxon>Panagrolaimidae</taxon>
        <taxon>Panagrolaimus</taxon>
    </lineage>
</organism>
<reference evidence="2" key="1">
    <citation type="submission" date="2022-11" db="UniProtKB">
        <authorList>
            <consortium name="WormBaseParasite"/>
        </authorList>
    </citation>
    <scope>IDENTIFICATION</scope>
</reference>
<protein>
    <submittedName>
        <fullName evidence="2">Uncharacterized protein</fullName>
    </submittedName>
</protein>
<dbReference type="Proteomes" id="UP000887578">
    <property type="component" value="Unplaced"/>
</dbReference>